<proteinExistence type="inferred from homology"/>
<dbReference type="STRING" id="36087.A0A077ZFP8"/>
<dbReference type="InterPro" id="IPR016055">
    <property type="entry name" value="A-D-PHexomutase_a/b/a-I/II/III"/>
</dbReference>
<feature type="domain" description="Alpha-D-phosphohexomutase alpha/beta/alpha" evidence="5">
    <location>
        <begin position="2"/>
        <end position="125"/>
    </location>
</feature>
<dbReference type="GO" id="GO:0005829">
    <property type="term" value="C:cytosol"/>
    <property type="evidence" value="ECO:0007669"/>
    <property type="project" value="TreeGrafter"/>
</dbReference>
<organism evidence="6 7">
    <name type="scientific">Trichuris trichiura</name>
    <name type="common">Whipworm</name>
    <name type="synonym">Trichocephalus trichiurus</name>
    <dbReference type="NCBI Taxonomy" id="36087"/>
    <lineage>
        <taxon>Eukaryota</taxon>
        <taxon>Metazoa</taxon>
        <taxon>Ecdysozoa</taxon>
        <taxon>Nematoda</taxon>
        <taxon>Enoplea</taxon>
        <taxon>Dorylaimia</taxon>
        <taxon>Trichinellida</taxon>
        <taxon>Trichuridae</taxon>
        <taxon>Trichuris</taxon>
    </lineage>
</organism>
<gene>
    <name evidence="6" type="ORF">TTRE_0000753201</name>
</gene>
<dbReference type="EMBL" id="HG806519">
    <property type="protein sequence ID" value="CDW59202.1"/>
    <property type="molecule type" value="Genomic_DNA"/>
</dbReference>
<evidence type="ECO:0000256" key="2">
    <source>
        <dbReference type="ARBA" id="ARBA00022723"/>
    </source>
</evidence>
<evidence type="ECO:0000259" key="5">
    <source>
        <dbReference type="Pfam" id="PF02878"/>
    </source>
</evidence>
<evidence type="ECO:0000256" key="1">
    <source>
        <dbReference type="ARBA" id="ARBA00010231"/>
    </source>
</evidence>
<keyword evidence="7" id="KW-1185">Reference proteome</keyword>
<dbReference type="PANTHER" id="PTHR22573">
    <property type="entry name" value="PHOSPHOHEXOMUTASE FAMILY MEMBER"/>
    <property type="match status" value="1"/>
</dbReference>
<reference evidence="6" key="2">
    <citation type="submission" date="2014-03" db="EMBL/GenBank/DDBJ databases">
        <title>The whipworm genome and dual-species transcriptomics of an intimate host-pathogen interaction.</title>
        <authorList>
            <person name="Foth B.J."/>
            <person name="Tsai I.J."/>
            <person name="Reid A.J."/>
            <person name="Bancroft A.J."/>
            <person name="Nichol S."/>
            <person name="Tracey A."/>
            <person name="Holroyd N."/>
            <person name="Cotton J.A."/>
            <person name="Stanley E.J."/>
            <person name="Zarowiecki M."/>
            <person name="Liu J.Z."/>
            <person name="Huckvale T."/>
            <person name="Cooper P.J."/>
            <person name="Grencis R.K."/>
            <person name="Berriman M."/>
        </authorList>
    </citation>
    <scope>NUCLEOTIDE SEQUENCE [LARGE SCALE GENOMIC DNA]</scope>
</reference>
<dbReference type="AlphaFoldDB" id="A0A077ZFP8"/>
<keyword evidence="2" id="KW-0479">Metal-binding</keyword>
<dbReference type="GO" id="GO:0046872">
    <property type="term" value="F:metal ion binding"/>
    <property type="evidence" value="ECO:0007669"/>
    <property type="project" value="UniProtKB-KW"/>
</dbReference>
<dbReference type="Proteomes" id="UP000030665">
    <property type="component" value="Unassembled WGS sequence"/>
</dbReference>
<protein>
    <submittedName>
        <fullName evidence="6">PGM PMM I domain containing protein</fullName>
    </submittedName>
</protein>
<dbReference type="InterPro" id="IPR045244">
    <property type="entry name" value="PGM"/>
</dbReference>
<accession>A0A077ZFP8</accession>
<dbReference type="Gene3D" id="3.40.120.10">
    <property type="entry name" value="Alpha-D-Glucose-1,6-Bisphosphate, subunit A, domain 3"/>
    <property type="match status" value="1"/>
</dbReference>
<name>A0A077ZFP8_TRITR</name>
<keyword evidence="3" id="KW-0460">Magnesium</keyword>
<comment type="similarity">
    <text evidence="1">Belongs to the phosphohexose mutase family.</text>
</comment>
<dbReference type="SUPFAM" id="SSF53738">
    <property type="entry name" value="Phosphoglucomutase, first 3 domains"/>
    <property type="match status" value="1"/>
</dbReference>
<dbReference type="GO" id="GO:0005975">
    <property type="term" value="P:carbohydrate metabolic process"/>
    <property type="evidence" value="ECO:0007669"/>
    <property type="project" value="InterPro"/>
</dbReference>
<dbReference type="PANTHER" id="PTHR22573:SF2">
    <property type="entry name" value="PHOSPHOGLUCOMUTASE"/>
    <property type="match status" value="1"/>
</dbReference>
<sequence>MEDHYAENFIQCNLDGGLKDKKKGTTLVVGGDGRNLNDVVFQIFRIAAANRVGHIKMRASGLMTTPAMSLAIREFKADGAIILTASQSPDGQNGDFGIKFNGSNGGPVSISVAENIYQLTKTITHYSTCPELLINYTSVGFQRVDIDSVGTMTVEIFDSIKQYSDRMERIFDFYLFKSLFSESITGKPF</sequence>
<keyword evidence="4" id="KW-0413">Isomerase</keyword>
<dbReference type="Pfam" id="PF02878">
    <property type="entry name" value="PGM_PMM_I"/>
    <property type="match status" value="1"/>
</dbReference>
<dbReference type="GO" id="GO:0004614">
    <property type="term" value="F:phosphoglucomutase activity"/>
    <property type="evidence" value="ECO:0007669"/>
    <property type="project" value="InterPro"/>
</dbReference>
<evidence type="ECO:0000256" key="4">
    <source>
        <dbReference type="ARBA" id="ARBA00023235"/>
    </source>
</evidence>
<evidence type="ECO:0000313" key="7">
    <source>
        <dbReference type="Proteomes" id="UP000030665"/>
    </source>
</evidence>
<dbReference type="OrthoDB" id="2291at2759"/>
<reference evidence="6" key="1">
    <citation type="submission" date="2014-01" db="EMBL/GenBank/DDBJ databases">
        <authorList>
            <person name="Aslett M."/>
        </authorList>
    </citation>
    <scope>NUCLEOTIDE SEQUENCE</scope>
</reference>
<dbReference type="InterPro" id="IPR005844">
    <property type="entry name" value="A-D-PHexomutase_a/b/a-I"/>
</dbReference>
<evidence type="ECO:0000313" key="6">
    <source>
        <dbReference type="EMBL" id="CDW59202.1"/>
    </source>
</evidence>
<evidence type="ECO:0000256" key="3">
    <source>
        <dbReference type="ARBA" id="ARBA00022842"/>
    </source>
</evidence>